<feature type="domain" description="Smr" evidence="6">
    <location>
        <begin position="996"/>
        <end position="1077"/>
    </location>
</feature>
<keyword evidence="9" id="KW-1185">Reference proteome</keyword>
<dbReference type="eggNOG" id="KOG2401">
    <property type="taxonomic scope" value="Eukaryota"/>
</dbReference>
<dbReference type="InterPro" id="IPR058864">
    <property type="entry name" value="UBA_10"/>
</dbReference>
<evidence type="ECO:0000256" key="1">
    <source>
        <dbReference type="ARBA" id="ARBA00001974"/>
    </source>
</evidence>
<evidence type="ECO:0000259" key="6">
    <source>
        <dbReference type="PROSITE" id="PS50828"/>
    </source>
</evidence>
<dbReference type="VEuPathDB" id="FungiDB:TAPDE_000897"/>
<dbReference type="Gene3D" id="2.40.30.10">
    <property type="entry name" value="Translation factors"/>
    <property type="match status" value="1"/>
</dbReference>
<keyword evidence="3" id="KW-0274">FAD</keyword>
<dbReference type="GO" id="GO:0009086">
    <property type="term" value="P:methionine biosynthetic process"/>
    <property type="evidence" value="ECO:0007669"/>
    <property type="project" value="TreeGrafter"/>
</dbReference>
<dbReference type="Gene3D" id="3.40.50.80">
    <property type="entry name" value="Nucleotide-binding domain of ferredoxin-NADP reductase (FNR) module"/>
    <property type="match status" value="1"/>
</dbReference>
<dbReference type="Gene3D" id="3.30.1370.110">
    <property type="match status" value="1"/>
</dbReference>
<dbReference type="Pfam" id="PF00667">
    <property type="entry name" value="FAD_binding_1"/>
    <property type="match status" value="1"/>
</dbReference>
<evidence type="ECO:0000256" key="4">
    <source>
        <dbReference type="ARBA" id="ARBA00023002"/>
    </source>
</evidence>
<feature type="region of interest" description="Disordered" evidence="5">
    <location>
        <begin position="645"/>
        <end position="671"/>
    </location>
</feature>
<evidence type="ECO:0000256" key="2">
    <source>
        <dbReference type="ARBA" id="ARBA00022630"/>
    </source>
</evidence>
<protein>
    <submittedName>
        <fullName evidence="8">FAD binding domain protein</fullName>
    </submittedName>
</protein>
<dbReference type="Gene3D" id="1.20.990.10">
    <property type="entry name" value="NADPH-cytochrome p450 Reductase, Chain A, domain 3"/>
    <property type="match status" value="1"/>
</dbReference>
<evidence type="ECO:0000313" key="8">
    <source>
        <dbReference type="EMBL" id="CCG81182.1"/>
    </source>
</evidence>
<dbReference type="InterPro" id="IPR017927">
    <property type="entry name" value="FAD-bd_FR_type"/>
</dbReference>
<evidence type="ECO:0000256" key="3">
    <source>
        <dbReference type="ARBA" id="ARBA00022827"/>
    </source>
</evidence>
<dbReference type="EMBL" id="CAHR02000029">
    <property type="protein sequence ID" value="CCG81182.1"/>
    <property type="molecule type" value="Genomic_DNA"/>
</dbReference>
<dbReference type="FunFam" id="1.20.990.10:FF:000007">
    <property type="entry name" value="Methionine synthase reductase"/>
    <property type="match status" value="1"/>
</dbReference>
<dbReference type="GO" id="GO:0010181">
    <property type="term" value="F:FMN binding"/>
    <property type="evidence" value="ECO:0007669"/>
    <property type="project" value="TreeGrafter"/>
</dbReference>
<sequence length="1080" mass="117889">MSLLSCGPNCVCHPSPAVALRPRTKARRLPFAATLTTKNPTRDDIRPRYIQPETVKIESLSGGESSPQEIVKDNGGNCAACCSGVTFDLEAIVSMPAMSPVMTEQSLNRLKANQAFSVLDIDLAEFKPGTRLHSVPTLPAKIVSFEKQQAPISPPATPRTSSEGSPTRPDATEETKRAQNLTGDPSNHPPSFVQPHPPHNVFSAPVLHAEQMTKDGASKRVYHLSIDVSSYPLPAGETWLVGGSFGVCPANEHEIVEELLEATHESENCHDGILLKTEGGRWPTVWGDEQARTLPTSKYELLRWCSDVTSSPVKKNVLRVLAEYATDEYERQLLLFLVSKQGQAAFCKLRGGPPITLPHLLHAFPSSRPPLSHLLSILPQLMPRWYSLSSDPSSNHGTLDFAFTVAEVPHYKGHLRGGVGSGFLENLAKSVIAGQKDMRLPMFRGLHSNPFTKDFADSGPMILIGAGVGIAPFRGFVQRRVSSAKCAGKVYVIQGCRDSQFDGIYGNDLQSATHCIVESQAGRKEYVQDEVVRQGELVWRVMNDEGGRIYVCGAAKGFLQGIEKALKKVAREHGSLTEEAAKQLWDRWRDPLDLRVILEVSTRICLYGTKTNSNSAIANDSEDVDQAKAVLDTLQAEAIADGFEDGYTSPDPQFSDEEVDYNTTDPSSMSDSLDAEIGDDENLRFLKLSFPTQSLTTIRFVLNKCDQDVIKSTDELLNHELIDEERRLNAIVDGDIGTVDDFFAGDGQIRKRKRKQKQQRGALLRNELDPDVLGSKPVSSRWDQMGSEVDWMVRVLALSRATVQSAYHAHHSSLPAALNALIVDSRWEDTHTHPDHEDNYARLLRSYPSLGAGRVRNILSATGEELSTANEVANVLSTYRPSVGAVTSSLSRTKISSPPAPAHPSSAAQDPAVGVSAAGMTASQCREMAAECASRRDAAFRQAAAAHQKSKGDGLHGGTAMYYADVGRDHDARMRAWNMKAAQLSSVARSGHADDLDLHGLSVHEALVVVRDGLAQWYSRTRMLESGTLVSPLRVVTGKGLHSVHGEAKLLPAVKKYLDREGWRYAISGGCISVTALQKS</sequence>
<dbReference type="InterPro" id="IPR001433">
    <property type="entry name" value="OxRdtase_FAD/NAD-bd"/>
</dbReference>
<dbReference type="SMART" id="SM01162">
    <property type="entry name" value="DUF1771"/>
    <property type="match status" value="1"/>
</dbReference>
<reference evidence="8 9" key="1">
    <citation type="journal article" date="2013" name="MBio">
        <title>Genome sequencing of the plant pathogen Taphrina deformans, the causal agent of peach leaf curl.</title>
        <authorList>
            <person name="Cisse O.H."/>
            <person name="Almeida J.M.G.C.F."/>
            <person name="Fonseca A."/>
            <person name="Kumar A.A."/>
            <person name="Salojaervi J."/>
            <person name="Overmyer K."/>
            <person name="Hauser P.M."/>
            <person name="Pagni M."/>
        </authorList>
    </citation>
    <scope>NUCLEOTIDE SEQUENCE [LARGE SCALE GENOMIC DNA]</scope>
    <source>
        <strain evidence="9">PYCC 5710 / ATCC 11124 / CBS 356.35 / IMI 108563 / JCM 9778 / NBRC 8474</strain>
    </source>
</reference>
<dbReference type="InterPro" id="IPR002625">
    <property type="entry name" value="Smr_dom"/>
</dbReference>
<dbReference type="STRING" id="1097556.R4X789"/>
<evidence type="ECO:0000313" key="9">
    <source>
        <dbReference type="Proteomes" id="UP000013776"/>
    </source>
</evidence>
<evidence type="ECO:0000259" key="7">
    <source>
        <dbReference type="PROSITE" id="PS51384"/>
    </source>
</evidence>
<keyword evidence="4" id="KW-0560">Oxidoreductase</keyword>
<dbReference type="Proteomes" id="UP000013776">
    <property type="component" value="Unassembled WGS sequence"/>
</dbReference>
<dbReference type="GO" id="GO:0030586">
    <property type="term" value="F:[methionine synthase] reductase (NADPH) activity"/>
    <property type="evidence" value="ECO:0007669"/>
    <property type="project" value="TreeGrafter"/>
</dbReference>
<feature type="compositionally biased region" description="Polar residues" evidence="5">
    <location>
        <begin position="661"/>
        <end position="671"/>
    </location>
</feature>
<dbReference type="PROSITE" id="PS50828">
    <property type="entry name" value="SMR"/>
    <property type="match status" value="1"/>
</dbReference>
<organism evidence="8 9">
    <name type="scientific">Taphrina deformans (strain PYCC 5710 / ATCC 11124 / CBS 356.35 / IMI 108563 / JCM 9778 / NBRC 8474)</name>
    <name type="common">Peach leaf curl fungus</name>
    <name type="synonym">Lalaria deformans</name>
    <dbReference type="NCBI Taxonomy" id="1097556"/>
    <lineage>
        <taxon>Eukaryota</taxon>
        <taxon>Fungi</taxon>
        <taxon>Dikarya</taxon>
        <taxon>Ascomycota</taxon>
        <taxon>Taphrinomycotina</taxon>
        <taxon>Taphrinomycetes</taxon>
        <taxon>Taphrinales</taxon>
        <taxon>Taphrinaceae</taxon>
        <taxon>Taphrina</taxon>
    </lineage>
</organism>
<dbReference type="InterPro" id="IPR013899">
    <property type="entry name" value="DUF1771"/>
</dbReference>
<dbReference type="SMART" id="SM00463">
    <property type="entry name" value="SMR"/>
    <property type="match status" value="1"/>
</dbReference>
<evidence type="ECO:0000256" key="5">
    <source>
        <dbReference type="SAM" id="MobiDB-lite"/>
    </source>
</evidence>
<comment type="cofactor">
    <cofactor evidence="1">
        <name>FAD</name>
        <dbReference type="ChEBI" id="CHEBI:57692"/>
    </cofactor>
</comment>
<dbReference type="PANTHER" id="PTHR19384">
    <property type="entry name" value="NITRIC OXIDE SYNTHASE-RELATED"/>
    <property type="match status" value="1"/>
</dbReference>
<dbReference type="SUPFAM" id="SSF63380">
    <property type="entry name" value="Riboflavin synthase domain-like"/>
    <property type="match status" value="1"/>
</dbReference>
<dbReference type="InterPro" id="IPR017938">
    <property type="entry name" value="Riboflavin_synthase-like_b-brl"/>
</dbReference>
<comment type="caution">
    <text evidence="8">The sequence shown here is derived from an EMBL/GenBank/DDBJ whole genome shotgun (WGS) entry which is preliminary data.</text>
</comment>
<feature type="domain" description="FAD-binding FR-type" evidence="7">
    <location>
        <begin position="199"/>
        <end position="453"/>
    </location>
</feature>
<keyword evidence="2" id="KW-0285">Flavoprotein</keyword>
<dbReference type="InterPro" id="IPR003097">
    <property type="entry name" value="CysJ-like_FAD-binding"/>
</dbReference>
<accession>R4X789</accession>
<dbReference type="Pfam" id="PF00175">
    <property type="entry name" value="NAD_binding_1"/>
    <property type="match status" value="1"/>
</dbReference>
<dbReference type="Pfam" id="PF26286">
    <property type="entry name" value="UBA_10"/>
    <property type="match status" value="1"/>
</dbReference>
<gene>
    <name evidence="8" type="ORF">TAPDE_000897</name>
</gene>
<dbReference type="GO" id="GO:0005829">
    <property type="term" value="C:cytosol"/>
    <property type="evidence" value="ECO:0007669"/>
    <property type="project" value="TreeGrafter"/>
</dbReference>
<dbReference type="eggNOG" id="KOG1158">
    <property type="taxonomic scope" value="Eukaryota"/>
</dbReference>
<feature type="region of interest" description="Disordered" evidence="5">
    <location>
        <begin position="146"/>
        <end position="200"/>
    </location>
</feature>
<dbReference type="InterPro" id="IPR036063">
    <property type="entry name" value="Smr_dom_sf"/>
</dbReference>
<dbReference type="GO" id="GO:0050660">
    <property type="term" value="F:flavin adenine dinucleotide binding"/>
    <property type="evidence" value="ECO:0007669"/>
    <property type="project" value="TreeGrafter"/>
</dbReference>
<proteinExistence type="predicted"/>
<dbReference type="PROSITE" id="PS51384">
    <property type="entry name" value="FAD_FR"/>
    <property type="match status" value="1"/>
</dbReference>
<dbReference type="InterPro" id="IPR001709">
    <property type="entry name" value="Flavoprot_Pyr_Nucl_cyt_Rdtase"/>
</dbReference>
<dbReference type="SUPFAM" id="SSF52343">
    <property type="entry name" value="Ferredoxin reductase-like, C-terminal NADP-linked domain"/>
    <property type="match status" value="1"/>
</dbReference>
<name>R4X789_TAPDE</name>
<feature type="region of interest" description="Disordered" evidence="5">
    <location>
        <begin position="890"/>
        <end position="913"/>
    </location>
</feature>
<dbReference type="OrthoDB" id="1856718at2759"/>
<dbReference type="CDD" id="cd14279">
    <property type="entry name" value="CUE"/>
    <property type="match status" value="1"/>
</dbReference>
<dbReference type="InterPro" id="IPR023173">
    <property type="entry name" value="NADPH_Cyt_P450_Rdtase_alpha"/>
</dbReference>
<dbReference type="PRINTS" id="PR00371">
    <property type="entry name" value="FPNCR"/>
</dbReference>
<dbReference type="PANTHER" id="PTHR19384:SF84">
    <property type="entry name" value="METHIONINE SYNTHASE REDUCTASE"/>
    <property type="match status" value="1"/>
</dbReference>
<dbReference type="SUPFAM" id="SSF160443">
    <property type="entry name" value="SMR domain-like"/>
    <property type="match status" value="1"/>
</dbReference>
<dbReference type="AlphaFoldDB" id="R4X789"/>
<dbReference type="GO" id="GO:0050667">
    <property type="term" value="P:homocysteine metabolic process"/>
    <property type="evidence" value="ECO:0007669"/>
    <property type="project" value="TreeGrafter"/>
</dbReference>
<dbReference type="InterPro" id="IPR039261">
    <property type="entry name" value="FNR_nucleotide-bd"/>
</dbReference>